<dbReference type="Pfam" id="PF11967">
    <property type="entry name" value="RecO_N"/>
    <property type="match status" value="1"/>
</dbReference>
<sequence>MLVNTAALVLSTVKYGESDIIAKLFTRELGVQSYMIKGVRKSRKGKLRISFFQPLTQLEIQTNHKGKGNLEYIKEARVRVPYSNIHTDIVKGSIALFFSEVLSQLLINDQPDESLFDYLNYAFEFLDVTDHVANFSIKVLLDTSVIMGFGIDQASNDQPYLNLLTGVFDDNGLQPHHTTQSEASLIKQFMGIKFDELGTIKMNRSSRNSLLSLVIDYFQIHLQVFKKPSSLAILKQLFDS</sequence>
<gene>
    <name evidence="4" type="primary">recO</name>
    <name evidence="6" type="ORF">JCM19294_2365</name>
</gene>
<evidence type="ECO:0000256" key="4">
    <source>
        <dbReference type="HAMAP-Rule" id="MF_00201"/>
    </source>
</evidence>
<dbReference type="InterPro" id="IPR022572">
    <property type="entry name" value="DNA_rep/recomb_RecO_N"/>
</dbReference>
<accession>A0A090Q1I6</accession>
<dbReference type="GO" id="GO:0043590">
    <property type="term" value="C:bacterial nucleoid"/>
    <property type="evidence" value="ECO:0007669"/>
    <property type="project" value="TreeGrafter"/>
</dbReference>
<dbReference type="PANTHER" id="PTHR33991:SF1">
    <property type="entry name" value="DNA REPAIR PROTEIN RECO"/>
    <property type="match status" value="1"/>
</dbReference>
<dbReference type="GO" id="GO:0006310">
    <property type="term" value="P:DNA recombination"/>
    <property type="evidence" value="ECO:0007669"/>
    <property type="project" value="UniProtKB-UniRule"/>
</dbReference>
<reference evidence="6" key="1">
    <citation type="journal article" date="2014" name="Genome Announc.">
        <title>Draft Genome Sequences of Marine Flavobacterium Nonlabens Strains NR17, NR24, NR27, NR32, NR33, and Ara13.</title>
        <authorList>
            <person name="Nakanishi M."/>
            <person name="Meirelles P."/>
            <person name="Suzuki R."/>
            <person name="Takatani N."/>
            <person name="Mino S."/>
            <person name="Suda W."/>
            <person name="Oshima K."/>
            <person name="Hattori M."/>
            <person name="Ohkuma M."/>
            <person name="Hosokawa M."/>
            <person name="Miyashita K."/>
            <person name="Thompson F.L."/>
            <person name="Niwa A."/>
            <person name="Sawabe T."/>
            <person name="Sawabe T."/>
        </authorList>
    </citation>
    <scope>NUCLEOTIDE SEQUENCE [LARGE SCALE GENOMIC DNA]</scope>
    <source>
        <strain evidence="6">JCM 19294</strain>
    </source>
</reference>
<evidence type="ECO:0000256" key="2">
    <source>
        <dbReference type="ARBA" id="ARBA00023172"/>
    </source>
</evidence>
<dbReference type="STRING" id="319236.BST91_12790"/>
<dbReference type="HAMAP" id="MF_00201">
    <property type="entry name" value="RecO"/>
    <property type="match status" value="1"/>
</dbReference>
<evidence type="ECO:0000313" key="7">
    <source>
        <dbReference type="Proteomes" id="UP000029221"/>
    </source>
</evidence>
<feature type="domain" description="DNA replication/recombination mediator RecO N-terminal" evidence="5">
    <location>
        <begin position="1"/>
        <end position="78"/>
    </location>
</feature>
<evidence type="ECO:0000313" key="6">
    <source>
        <dbReference type="EMBL" id="GAK95583.1"/>
    </source>
</evidence>
<comment type="function">
    <text evidence="4">Involved in DNA repair and RecF pathway recombination.</text>
</comment>
<dbReference type="RefSeq" id="WP_042276162.1">
    <property type="nucleotide sequence ID" value="NZ_BBML01000001.1"/>
</dbReference>
<dbReference type="SUPFAM" id="SSF50249">
    <property type="entry name" value="Nucleic acid-binding proteins"/>
    <property type="match status" value="1"/>
</dbReference>
<dbReference type="NCBIfam" id="TIGR00613">
    <property type="entry name" value="reco"/>
    <property type="match status" value="1"/>
</dbReference>
<dbReference type="InterPro" id="IPR012340">
    <property type="entry name" value="NA-bd_OB-fold"/>
</dbReference>
<dbReference type="Pfam" id="PF02565">
    <property type="entry name" value="RecO_C"/>
    <property type="match status" value="1"/>
</dbReference>
<organism evidence="6 7">
    <name type="scientific">Nonlabens tegetincola</name>
    <dbReference type="NCBI Taxonomy" id="323273"/>
    <lineage>
        <taxon>Bacteria</taxon>
        <taxon>Pseudomonadati</taxon>
        <taxon>Bacteroidota</taxon>
        <taxon>Flavobacteriia</taxon>
        <taxon>Flavobacteriales</taxon>
        <taxon>Flavobacteriaceae</taxon>
        <taxon>Nonlabens</taxon>
    </lineage>
</organism>
<keyword evidence="1 4" id="KW-0227">DNA damage</keyword>
<evidence type="ECO:0000259" key="5">
    <source>
        <dbReference type="Pfam" id="PF11967"/>
    </source>
</evidence>
<evidence type="ECO:0000256" key="1">
    <source>
        <dbReference type="ARBA" id="ARBA00022763"/>
    </source>
</evidence>
<dbReference type="InterPro" id="IPR003717">
    <property type="entry name" value="RecO"/>
</dbReference>
<dbReference type="EMBL" id="BBML01000001">
    <property type="protein sequence ID" value="GAK95583.1"/>
    <property type="molecule type" value="Genomic_DNA"/>
</dbReference>
<keyword evidence="7" id="KW-1185">Reference proteome</keyword>
<dbReference type="Proteomes" id="UP000029221">
    <property type="component" value="Unassembled WGS sequence"/>
</dbReference>
<dbReference type="SUPFAM" id="SSF57863">
    <property type="entry name" value="ArfGap/RecO-like zinc finger"/>
    <property type="match status" value="1"/>
</dbReference>
<dbReference type="eggNOG" id="COG1381">
    <property type="taxonomic scope" value="Bacteria"/>
</dbReference>
<dbReference type="Gene3D" id="2.40.50.140">
    <property type="entry name" value="Nucleic acid-binding proteins"/>
    <property type="match status" value="1"/>
</dbReference>
<comment type="similarity">
    <text evidence="4">Belongs to the RecO family.</text>
</comment>
<comment type="caution">
    <text evidence="6">The sequence shown here is derived from an EMBL/GenBank/DDBJ whole genome shotgun (WGS) entry which is preliminary data.</text>
</comment>
<keyword evidence="3 4" id="KW-0234">DNA repair</keyword>
<evidence type="ECO:0000256" key="3">
    <source>
        <dbReference type="ARBA" id="ARBA00023204"/>
    </source>
</evidence>
<keyword evidence="2 4" id="KW-0233">DNA recombination</keyword>
<dbReference type="InterPro" id="IPR037278">
    <property type="entry name" value="ARFGAP/RecO"/>
</dbReference>
<dbReference type="GO" id="GO:0006302">
    <property type="term" value="P:double-strand break repair"/>
    <property type="evidence" value="ECO:0007669"/>
    <property type="project" value="TreeGrafter"/>
</dbReference>
<dbReference type="PANTHER" id="PTHR33991">
    <property type="entry name" value="DNA REPAIR PROTEIN RECO"/>
    <property type="match status" value="1"/>
</dbReference>
<name>A0A090Q1I6_9FLAO</name>
<dbReference type="AlphaFoldDB" id="A0A090Q1I6"/>
<protein>
    <recommendedName>
        <fullName evidence="4">DNA repair protein RecO</fullName>
    </recommendedName>
    <alternativeName>
        <fullName evidence="4">Recombination protein O</fullName>
    </alternativeName>
</protein>
<proteinExistence type="inferred from homology"/>